<dbReference type="GO" id="GO:0016747">
    <property type="term" value="F:acyltransferase activity, transferring groups other than amino-acyl groups"/>
    <property type="evidence" value="ECO:0007669"/>
    <property type="project" value="InterPro"/>
</dbReference>
<dbReference type="InterPro" id="IPR016181">
    <property type="entry name" value="Acyl_CoA_acyltransferase"/>
</dbReference>
<organism evidence="4 5">
    <name type="scientific">[Bacillus] enclensis</name>
    <dbReference type="NCBI Taxonomy" id="1402860"/>
    <lineage>
        <taxon>Bacteria</taxon>
        <taxon>Bacillati</taxon>
        <taxon>Bacillota</taxon>
        <taxon>Bacilli</taxon>
        <taxon>Bacillales</taxon>
        <taxon>Bacillaceae</taxon>
        <taxon>Rossellomorea</taxon>
    </lineage>
</organism>
<dbReference type="InterPro" id="IPR050680">
    <property type="entry name" value="YpeA/RimI_acetyltransf"/>
</dbReference>
<reference evidence="5" key="1">
    <citation type="submission" date="2016-08" db="EMBL/GenBank/DDBJ databases">
        <authorList>
            <person name="Varghese N."/>
            <person name="Submissions Spin"/>
        </authorList>
    </citation>
    <scope>NUCLEOTIDE SEQUENCE [LARGE SCALE GENOMIC DNA]</scope>
    <source>
        <strain evidence="5">SGD-1123</strain>
    </source>
</reference>
<protein>
    <submittedName>
        <fullName evidence="4">Acetyltransferase (GNAT) family protein</fullName>
    </submittedName>
</protein>
<keyword evidence="2" id="KW-0012">Acyltransferase</keyword>
<evidence type="ECO:0000256" key="1">
    <source>
        <dbReference type="ARBA" id="ARBA00022679"/>
    </source>
</evidence>
<dbReference type="Pfam" id="PF00583">
    <property type="entry name" value="Acetyltransf_1"/>
    <property type="match status" value="1"/>
</dbReference>
<dbReference type="InterPro" id="IPR000182">
    <property type="entry name" value="GNAT_dom"/>
</dbReference>
<dbReference type="AlphaFoldDB" id="A0A0V8HKJ0"/>
<dbReference type="PANTHER" id="PTHR43420">
    <property type="entry name" value="ACETYLTRANSFERASE"/>
    <property type="match status" value="1"/>
</dbReference>
<keyword evidence="5" id="KW-1185">Reference proteome</keyword>
<name>A0A0V8HKJ0_9BACI</name>
<evidence type="ECO:0000313" key="4">
    <source>
        <dbReference type="EMBL" id="SCB80909.1"/>
    </source>
</evidence>
<keyword evidence="1 4" id="KW-0808">Transferase</keyword>
<accession>A0A0V8HKJ0</accession>
<dbReference type="SUPFAM" id="SSF55729">
    <property type="entry name" value="Acyl-CoA N-acyltransferases (Nat)"/>
    <property type="match status" value="2"/>
</dbReference>
<evidence type="ECO:0000313" key="5">
    <source>
        <dbReference type="Proteomes" id="UP000181997"/>
    </source>
</evidence>
<evidence type="ECO:0000259" key="3">
    <source>
        <dbReference type="PROSITE" id="PS51186"/>
    </source>
</evidence>
<dbReference type="Gene3D" id="3.40.630.30">
    <property type="match status" value="1"/>
</dbReference>
<dbReference type="CDD" id="cd04301">
    <property type="entry name" value="NAT_SF"/>
    <property type="match status" value="1"/>
</dbReference>
<dbReference type="EMBL" id="FMAU01000001">
    <property type="protein sequence ID" value="SCB80909.1"/>
    <property type="molecule type" value="Genomic_DNA"/>
</dbReference>
<gene>
    <name evidence="4" type="ORF">GA0061094_0647</name>
</gene>
<dbReference type="RefSeq" id="WP_058297504.1">
    <property type="nucleotide sequence ID" value="NZ_FMAU01000001.1"/>
</dbReference>
<dbReference type="PROSITE" id="PS51186">
    <property type="entry name" value="GNAT"/>
    <property type="match status" value="1"/>
</dbReference>
<sequence length="303" mass="35388">MREQAYTIRPAKLEDLPTIFQLFLEYEEKVYGERQTSELEVREILTTIDENDRKALWKEGKLAGFSLLTVKDHRLPSLLMVYPEEEMGVMMNELLKELVHSAVSKKENERDERVIVLSANLETESKTLEDYGFTPVRHWFQMNMDLTDYNVKLPDKEDGPVLSTFSLDETEMLHELFEEVFSDHYDYHPTSLEDFKKRFQRELFDPSLWFLLKKENEPIGFIMCTVNDESGLGEITHLGVRKDCRNRGYATILLHHAFTILKERGMNTAALSVDSESLTDATIVYQKAGMHVHRSFTRMDFTV</sequence>
<dbReference type="OrthoDB" id="9799092at2"/>
<dbReference type="PANTHER" id="PTHR43420:SF44">
    <property type="entry name" value="ACETYLTRANSFERASE YPEA"/>
    <property type="match status" value="1"/>
</dbReference>
<evidence type="ECO:0000256" key="2">
    <source>
        <dbReference type="ARBA" id="ARBA00023315"/>
    </source>
</evidence>
<proteinExistence type="predicted"/>
<feature type="domain" description="N-acetyltransferase" evidence="3">
    <location>
        <begin position="160"/>
        <end position="303"/>
    </location>
</feature>
<dbReference type="Proteomes" id="UP000181997">
    <property type="component" value="Unassembled WGS sequence"/>
</dbReference>